<reference evidence="2 3" key="1">
    <citation type="submission" date="2020-11" db="EMBL/GenBank/DDBJ databases">
        <title>A novel isolate from a Black sea contaminated sediment with potential to produce alkanes: Plantactinospora alkalitolerans sp. nov.</title>
        <authorList>
            <person name="Carro L."/>
            <person name="Veyisoglu A."/>
            <person name="Guven K."/>
            <person name="Schumann P."/>
            <person name="Klenk H.-P."/>
            <person name="Sahin N."/>
        </authorList>
    </citation>
    <scope>NUCLEOTIDE SEQUENCE [LARGE SCALE GENOMIC DNA]</scope>
    <source>
        <strain evidence="2 3">S1510</strain>
    </source>
</reference>
<organism evidence="2 3">
    <name type="scientific">Plantactinospora alkalitolerans</name>
    <dbReference type="NCBI Taxonomy" id="2789879"/>
    <lineage>
        <taxon>Bacteria</taxon>
        <taxon>Bacillati</taxon>
        <taxon>Actinomycetota</taxon>
        <taxon>Actinomycetes</taxon>
        <taxon>Micromonosporales</taxon>
        <taxon>Micromonosporaceae</taxon>
        <taxon>Plantactinospora</taxon>
    </lineage>
</organism>
<sequence length="213" mass="23897">MSEAGGIVEDVPNRRTYSDGQLAEAIRGSKNWAGVLKCLGKQRNYSTTHIRRVAERLGLDIAHLSHSVLPVVAPPHEFKRAPHLTHRAGSSFAAAWFMERGYTVSVPLESVPYDLVTESDGGLRRIQVKTTRSRETQTGRYRVHLHRCIYDASGVRNAHGQMRQVSYTSGEVDYFFILTASRHVYLIPLSVIAEKKYIVLDTKYSGFLQDGPP</sequence>
<protein>
    <recommendedName>
        <fullName evidence="1">PD(D/E)XK endonuclease domain-containing protein</fullName>
    </recommendedName>
</protein>
<evidence type="ECO:0000259" key="1">
    <source>
        <dbReference type="Pfam" id="PF11645"/>
    </source>
</evidence>
<comment type="caution">
    <text evidence="2">The sequence shown here is derived from an EMBL/GenBank/DDBJ whole genome shotgun (WGS) entry which is preliminary data.</text>
</comment>
<accession>A0ABS0HAN5</accession>
<dbReference type="InterPro" id="IPR011856">
    <property type="entry name" value="tRNA_endonuc-like_dom_sf"/>
</dbReference>
<dbReference type="EMBL" id="JADPUN010000422">
    <property type="protein sequence ID" value="MBF9135219.1"/>
    <property type="molecule type" value="Genomic_DNA"/>
</dbReference>
<evidence type="ECO:0000313" key="3">
    <source>
        <dbReference type="Proteomes" id="UP000638560"/>
    </source>
</evidence>
<dbReference type="InterPro" id="IPR021671">
    <property type="entry name" value="PD(D/E)XK_Endonuc"/>
</dbReference>
<evidence type="ECO:0000313" key="2">
    <source>
        <dbReference type="EMBL" id="MBF9135219.1"/>
    </source>
</evidence>
<name>A0ABS0HAN5_9ACTN</name>
<keyword evidence="3" id="KW-1185">Reference proteome</keyword>
<dbReference type="Proteomes" id="UP000638560">
    <property type="component" value="Unassembled WGS sequence"/>
</dbReference>
<proteinExistence type="predicted"/>
<dbReference type="Pfam" id="PF11645">
    <property type="entry name" value="PDDEXK_5"/>
    <property type="match status" value="1"/>
</dbReference>
<gene>
    <name evidence="2" type="ORF">I0C86_40895</name>
</gene>
<feature type="domain" description="PD(D/E)XK endonuclease" evidence="1">
    <location>
        <begin position="93"/>
        <end position="193"/>
    </location>
</feature>
<dbReference type="Gene3D" id="3.40.1350.10">
    <property type="match status" value="1"/>
</dbReference>